<protein>
    <submittedName>
        <fullName evidence="3">Uncharacterized protein</fullName>
    </submittedName>
</protein>
<proteinExistence type="predicted"/>
<dbReference type="AlphaFoldDB" id="A0A915DJ03"/>
<feature type="region of interest" description="Disordered" evidence="1">
    <location>
        <begin position="1"/>
        <end position="41"/>
    </location>
</feature>
<dbReference type="Proteomes" id="UP000887574">
    <property type="component" value="Unplaced"/>
</dbReference>
<sequence>MMVQATSKESDSSSCSRKGKSSRENTTWTPCKKQPTSAEKPLIKKFMQKSSEVMNRVRIRLGINSPLKHASPENR</sequence>
<evidence type="ECO:0000313" key="2">
    <source>
        <dbReference type="Proteomes" id="UP000887574"/>
    </source>
</evidence>
<evidence type="ECO:0000313" key="3">
    <source>
        <dbReference type="WBParaSite" id="jg20548"/>
    </source>
</evidence>
<organism evidence="2 3">
    <name type="scientific">Ditylenchus dipsaci</name>
    <dbReference type="NCBI Taxonomy" id="166011"/>
    <lineage>
        <taxon>Eukaryota</taxon>
        <taxon>Metazoa</taxon>
        <taxon>Ecdysozoa</taxon>
        <taxon>Nematoda</taxon>
        <taxon>Chromadorea</taxon>
        <taxon>Rhabditida</taxon>
        <taxon>Tylenchina</taxon>
        <taxon>Tylenchomorpha</taxon>
        <taxon>Sphaerularioidea</taxon>
        <taxon>Anguinidae</taxon>
        <taxon>Anguininae</taxon>
        <taxon>Ditylenchus</taxon>
    </lineage>
</organism>
<name>A0A915DJ03_9BILA</name>
<feature type="compositionally biased region" description="Polar residues" evidence="1">
    <location>
        <begin position="24"/>
        <end position="37"/>
    </location>
</feature>
<accession>A0A915DJ03</accession>
<keyword evidence="2" id="KW-1185">Reference proteome</keyword>
<dbReference type="WBParaSite" id="jg20548">
    <property type="protein sequence ID" value="jg20548"/>
    <property type="gene ID" value="jg20548"/>
</dbReference>
<evidence type="ECO:0000256" key="1">
    <source>
        <dbReference type="SAM" id="MobiDB-lite"/>
    </source>
</evidence>
<reference evidence="3" key="1">
    <citation type="submission" date="2022-11" db="UniProtKB">
        <authorList>
            <consortium name="WormBaseParasite"/>
        </authorList>
    </citation>
    <scope>IDENTIFICATION</scope>
</reference>